<proteinExistence type="predicted"/>
<evidence type="ECO:0000313" key="2">
    <source>
        <dbReference type="EMBL" id="EGQ75415.1"/>
    </source>
</evidence>
<organism evidence="2 3">
    <name type="scientific">Neisseria macacae ATCC 33926</name>
    <dbReference type="NCBI Taxonomy" id="997348"/>
    <lineage>
        <taxon>Bacteria</taxon>
        <taxon>Pseudomonadati</taxon>
        <taxon>Pseudomonadota</taxon>
        <taxon>Betaproteobacteria</taxon>
        <taxon>Neisseriales</taxon>
        <taxon>Neisseriaceae</taxon>
        <taxon>Neisseria</taxon>
    </lineage>
</organism>
<dbReference type="EMBL" id="AFQE01000120">
    <property type="protein sequence ID" value="EGQ75415.1"/>
    <property type="molecule type" value="Genomic_DNA"/>
</dbReference>
<keyword evidence="1" id="KW-0732">Signal</keyword>
<sequence length="127" mass="14361">MQKEQMMLKHFIAIAVAVLLSQTAYSQAKPRATMYTDYTAIVEDKCAIAADGGSMMLTVRNAAGKETVFFINRGFDVKNTPKYNQVRDDKGHKLSNEEKKQLFAHLKTLKTRCNSEDCAEFVDSFVR</sequence>
<comment type="caution">
    <text evidence="2">The sequence shown here is derived from an EMBL/GenBank/DDBJ whole genome shotgun (WGS) entry which is preliminary data.</text>
</comment>
<gene>
    <name evidence="2" type="ORF">HMPREF9418_2433</name>
</gene>
<dbReference type="AlphaFoldDB" id="A0AA36UH99"/>
<dbReference type="Proteomes" id="UP000004982">
    <property type="component" value="Unassembled WGS sequence"/>
</dbReference>
<feature type="signal peptide" evidence="1">
    <location>
        <begin position="1"/>
        <end position="28"/>
    </location>
</feature>
<evidence type="ECO:0000256" key="1">
    <source>
        <dbReference type="SAM" id="SignalP"/>
    </source>
</evidence>
<name>A0AA36UH99_9NEIS</name>
<reference evidence="2 3" key="1">
    <citation type="submission" date="2011-05" db="EMBL/GenBank/DDBJ databases">
        <authorList>
            <person name="Muzny D."/>
            <person name="Qin X."/>
            <person name="Deng J."/>
            <person name="Jiang H."/>
            <person name="Liu Y."/>
            <person name="Qu J."/>
            <person name="Song X.-Z."/>
            <person name="Zhang L."/>
            <person name="Thornton R."/>
            <person name="Coyle M."/>
            <person name="Francisco L."/>
            <person name="Jackson L."/>
            <person name="Javaid M."/>
            <person name="Korchina V."/>
            <person name="Kovar C."/>
            <person name="Mata R."/>
            <person name="Mathew T."/>
            <person name="Ngo R."/>
            <person name="Nguyen L."/>
            <person name="Nguyen N."/>
            <person name="Okwuonu G."/>
            <person name="Ongeri F."/>
            <person name="Pham C."/>
            <person name="Simmons D."/>
            <person name="Wilczek-Boney K."/>
            <person name="Hale W."/>
            <person name="Jakkamsetti A."/>
            <person name="Pham P."/>
            <person name="Ruth R."/>
            <person name="San Lucas F."/>
            <person name="Warren J."/>
            <person name="Zhang J."/>
            <person name="Zhao Z."/>
            <person name="Zhou C."/>
            <person name="Zhu D."/>
            <person name="Lee S."/>
            <person name="Bess C."/>
            <person name="Blankenburg K."/>
            <person name="Forbes L."/>
            <person name="Fu Q."/>
            <person name="Gubbala S."/>
            <person name="Hirani K."/>
            <person name="Jayaseelan J.C."/>
            <person name="Lara F."/>
            <person name="Munidasa M."/>
            <person name="Palculict T."/>
            <person name="Patil S."/>
            <person name="Pu L.-L."/>
            <person name="Saada N."/>
            <person name="Tang L."/>
            <person name="Weissenberger G."/>
            <person name="Zhu Y."/>
            <person name="Hemphill L."/>
            <person name="Shang Y."/>
            <person name="Youmans B."/>
            <person name="Ayvaz T."/>
            <person name="Ross M."/>
            <person name="Santibanez J."/>
            <person name="Aqrawi P."/>
            <person name="Gross S."/>
            <person name="Joshi V."/>
            <person name="Fowler G."/>
            <person name="Nazareth L."/>
            <person name="Reid J."/>
            <person name="Worley K."/>
            <person name="Petrosino J."/>
            <person name="Highlander S."/>
            <person name="Gibbs R."/>
        </authorList>
    </citation>
    <scope>NUCLEOTIDE SEQUENCE [LARGE SCALE GENOMIC DNA]</scope>
    <source>
        <strain evidence="2 3">ATCC 33926</strain>
    </source>
</reference>
<protein>
    <submittedName>
        <fullName evidence="2">Uncharacterized protein</fullName>
    </submittedName>
</protein>
<evidence type="ECO:0000313" key="3">
    <source>
        <dbReference type="Proteomes" id="UP000004982"/>
    </source>
</evidence>
<feature type="chain" id="PRO_5041382451" evidence="1">
    <location>
        <begin position="29"/>
        <end position="127"/>
    </location>
</feature>
<accession>A0AA36UH99</accession>